<evidence type="ECO:0000259" key="1">
    <source>
        <dbReference type="Pfam" id="PF08241"/>
    </source>
</evidence>
<dbReference type="RefSeq" id="WP_284208627.1">
    <property type="nucleotide sequence ID" value="NZ_BSSU01000013.1"/>
</dbReference>
<dbReference type="EMBL" id="BSSU01000013">
    <property type="protein sequence ID" value="GLX83224.1"/>
    <property type="molecule type" value="Genomic_DNA"/>
</dbReference>
<accession>A0ABQ6H6Y3</accession>
<proteinExistence type="predicted"/>
<dbReference type="Proteomes" id="UP001157133">
    <property type="component" value="Unassembled WGS sequence"/>
</dbReference>
<dbReference type="InterPro" id="IPR013216">
    <property type="entry name" value="Methyltransf_11"/>
</dbReference>
<gene>
    <name evidence="2" type="ORF">theurythT_26760</name>
</gene>
<feature type="domain" description="Methyltransferase type 11" evidence="1">
    <location>
        <begin position="48"/>
        <end position="139"/>
    </location>
</feature>
<name>A0ABQ6H6Y3_9GAMM</name>
<dbReference type="InterPro" id="IPR029063">
    <property type="entry name" value="SAM-dependent_MTases_sf"/>
</dbReference>
<evidence type="ECO:0000313" key="2">
    <source>
        <dbReference type="EMBL" id="GLX83224.1"/>
    </source>
</evidence>
<dbReference type="SUPFAM" id="SSF53335">
    <property type="entry name" value="S-adenosyl-L-methionine-dependent methyltransferases"/>
    <property type="match status" value="1"/>
</dbReference>
<organism evidence="2 3">
    <name type="scientific">Thalassotalea eurytherma</name>
    <dbReference type="NCBI Taxonomy" id="1144278"/>
    <lineage>
        <taxon>Bacteria</taxon>
        <taxon>Pseudomonadati</taxon>
        <taxon>Pseudomonadota</taxon>
        <taxon>Gammaproteobacteria</taxon>
        <taxon>Alteromonadales</taxon>
        <taxon>Colwelliaceae</taxon>
        <taxon>Thalassotalea</taxon>
    </lineage>
</organism>
<keyword evidence="3" id="KW-1185">Reference proteome</keyword>
<protein>
    <recommendedName>
        <fullName evidence="1">Methyltransferase type 11 domain-containing protein</fullName>
    </recommendedName>
</protein>
<comment type="caution">
    <text evidence="2">The sequence shown here is derived from an EMBL/GenBank/DDBJ whole genome shotgun (WGS) entry which is preliminary data.</text>
</comment>
<dbReference type="Gene3D" id="3.40.50.150">
    <property type="entry name" value="Vaccinia Virus protein VP39"/>
    <property type="match status" value="1"/>
</dbReference>
<reference evidence="2 3" key="1">
    <citation type="submission" date="2023-03" db="EMBL/GenBank/DDBJ databases">
        <title>Draft genome sequence of Thalassotalea eurytherma JCM 18482T.</title>
        <authorList>
            <person name="Sawabe T."/>
        </authorList>
    </citation>
    <scope>NUCLEOTIDE SEQUENCE [LARGE SCALE GENOMIC DNA]</scope>
    <source>
        <strain evidence="2 3">JCM 18482</strain>
    </source>
</reference>
<evidence type="ECO:0000313" key="3">
    <source>
        <dbReference type="Proteomes" id="UP001157133"/>
    </source>
</evidence>
<dbReference type="Pfam" id="PF08241">
    <property type="entry name" value="Methyltransf_11"/>
    <property type="match status" value="1"/>
</dbReference>
<sequence length="296" mass="32831">MDNAHSWTHYWQQGHQESCIDNQSSDNSELDTLWQNVANQLSEQNVVVDLATGNGSVLRKLFQYQSKPHYIGVDYADIQPAWAIDCPSVEFIGNTDIATLPFEDGQADLVTSQFGFEYGLSSGSLAELARVLKDKGQLALVIHHHESEVVKPAKNRLNELSNLLLPAGVIDKVSLFINKTITVQALEKVGEDYLSQYKGQITQPVSGQCFQVVNKVIELVESGEQHSAESLFTQFKESMKQEHSRLTQLINVAKDQQAVTDIIGELNTYGITSKAALVNTNQNQIIGWFITGTKHG</sequence>